<keyword evidence="4" id="KW-1185">Reference proteome</keyword>
<dbReference type="PANTHER" id="PTHR34814">
    <property type="entry name" value="NITROSOGUANIDINE RESISTANCE PROTEIN SNG1"/>
    <property type="match status" value="1"/>
</dbReference>
<name>A0A177TIU5_9BASI</name>
<organism evidence="3 4">
    <name type="scientific">Tilletia indica</name>
    <dbReference type="NCBI Taxonomy" id="43049"/>
    <lineage>
        <taxon>Eukaryota</taxon>
        <taxon>Fungi</taxon>
        <taxon>Dikarya</taxon>
        <taxon>Basidiomycota</taxon>
        <taxon>Ustilaginomycotina</taxon>
        <taxon>Exobasidiomycetes</taxon>
        <taxon>Tilletiales</taxon>
        <taxon>Tilletiaceae</taxon>
        <taxon>Tilletia</taxon>
    </lineage>
</organism>
<feature type="transmembrane region" description="Helical" evidence="2">
    <location>
        <begin position="404"/>
        <end position="424"/>
    </location>
</feature>
<proteinExistence type="predicted"/>
<dbReference type="InterPro" id="IPR022703">
    <property type="entry name" value="DUF3533"/>
</dbReference>
<feature type="region of interest" description="Disordered" evidence="1">
    <location>
        <begin position="1"/>
        <end position="72"/>
    </location>
</feature>
<evidence type="ECO:0000313" key="3">
    <source>
        <dbReference type="EMBL" id="KAE8257197.1"/>
    </source>
</evidence>
<dbReference type="Proteomes" id="UP000077521">
    <property type="component" value="Unassembled WGS sequence"/>
</dbReference>
<gene>
    <name evidence="3" type="ORF">A4X13_0g2521</name>
</gene>
<feature type="transmembrane region" description="Helical" evidence="2">
    <location>
        <begin position="298"/>
        <end position="319"/>
    </location>
</feature>
<feature type="compositionally biased region" description="Basic and acidic residues" evidence="1">
    <location>
        <begin position="46"/>
        <end position="61"/>
    </location>
</feature>
<feature type="transmembrane region" description="Helical" evidence="2">
    <location>
        <begin position="459"/>
        <end position="483"/>
    </location>
</feature>
<keyword evidence="2" id="KW-1133">Transmembrane helix</keyword>
<keyword evidence="2" id="KW-0472">Membrane</keyword>
<reference evidence="3" key="1">
    <citation type="submission" date="2016-04" db="EMBL/GenBank/DDBJ databases">
        <authorList>
            <person name="Nguyen H.D."/>
            <person name="Samba Siva P."/>
            <person name="Cullis J."/>
            <person name="Levesque C.A."/>
            <person name="Hambleton S."/>
        </authorList>
    </citation>
    <scope>NUCLEOTIDE SEQUENCE</scope>
    <source>
        <strain evidence="3">DAOMC 236416</strain>
    </source>
</reference>
<keyword evidence="2" id="KW-0812">Transmembrane</keyword>
<dbReference type="AlphaFoldDB" id="A0A177TIU5"/>
<evidence type="ECO:0000256" key="2">
    <source>
        <dbReference type="SAM" id="Phobius"/>
    </source>
</evidence>
<feature type="compositionally biased region" description="Polar residues" evidence="1">
    <location>
        <begin position="25"/>
        <end position="45"/>
    </location>
</feature>
<dbReference type="InterPro" id="IPR053001">
    <property type="entry name" value="MNNG_permease-like"/>
</dbReference>
<dbReference type="Pfam" id="PF12051">
    <property type="entry name" value="DUF3533"/>
    <property type="match status" value="1"/>
</dbReference>
<evidence type="ECO:0000256" key="1">
    <source>
        <dbReference type="SAM" id="MobiDB-lite"/>
    </source>
</evidence>
<dbReference type="PANTHER" id="PTHR34814:SF1">
    <property type="entry name" value="NITROSOGUANIDINE RESISTANCE PROTEIN SNG1"/>
    <property type="match status" value="1"/>
</dbReference>
<reference evidence="3" key="2">
    <citation type="journal article" date="2019" name="IMA Fungus">
        <title>Genome sequencing and comparison of five Tilletia species to identify candidate genes for the detection of regulated species infecting wheat.</title>
        <authorList>
            <person name="Nguyen H.D.T."/>
            <person name="Sultana T."/>
            <person name="Kesanakurti P."/>
            <person name="Hambleton S."/>
        </authorList>
    </citation>
    <scope>NUCLEOTIDE SEQUENCE</scope>
    <source>
        <strain evidence="3">DAOMC 236416</strain>
    </source>
</reference>
<dbReference type="GO" id="GO:0016020">
    <property type="term" value="C:membrane"/>
    <property type="evidence" value="ECO:0007669"/>
    <property type="project" value="TreeGrafter"/>
</dbReference>
<comment type="caution">
    <text evidence="3">The sequence shown here is derived from an EMBL/GenBank/DDBJ whole genome shotgun (WGS) entry which is preliminary data.</text>
</comment>
<dbReference type="EMBL" id="LWDF02000121">
    <property type="protein sequence ID" value="KAE8257197.1"/>
    <property type="molecule type" value="Genomic_DNA"/>
</dbReference>
<accession>A0A177TIU5</accession>
<feature type="transmembrane region" description="Helical" evidence="2">
    <location>
        <begin position="88"/>
        <end position="112"/>
    </location>
</feature>
<feature type="transmembrane region" description="Helical" evidence="2">
    <location>
        <begin position="331"/>
        <end position="349"/>
    </location>
</feature>
<protein>
    <submittedName>
        <fullName evidence="3">Uncharacterized protein</fullName>
    </submittedName>
</protein>
<evidence type="ECO:0000313" key="4">
    <source>
        <dbReference type="Proteomes" id="UP000077521"/>
    </source>
</evidence>
<sequence>METIEDRRSTRSFSTAHGAERDLPTPSTENFPHTANAPGQSVPKRTNSDGDRQDSDPEKNAVHNQSGGDSPRQLYGFWAPEIANERKAYLIGIARLTALITILIWGVLAIYWGSLWKATEKTGELDAWIINRDTTGGIVGNTTISVLLDSKTNNEAMHLNWRVVSPADYPTSADVQHAVAVDEKAWIAVEVMQDVSNRLISARANGDASWSPQGQVMMYISEARANTVVPGYVLSPTQRRLQMAYASMANQLAGQYYTQIAGNATALSALARAPQTVSTPIIPTPDNLRPYNQPVATAPTFVGLIYVVIIALNVTLGNFGMRQPIQHKLKISSLIAMRFAIPIIVYLILSFNYSMLNLPFKLNFNGWGLGYGAGFMTFVAATWCGMIVLGLIIECAVSIVGPNFIGFFLILLIIANVSVVVFPIPLQPHFYRYGYALPFPHLKSIYTCLIFNTGRHILLLYHFGVLWGWMIVIALTFPIWIILERKRATPGSKK</sequence>
<feature type="transmembrane region" description="Helical" evidence="2">
    <location>
        <begin position="369"/>
        <end position="392"/>
    </location>
</feature>